<dbReference type="HOGENOM" id="CLU_2816285_0_0_1"/>
<feature type="region of interest" description="Disordered" evidence="1">
    <location>
        <begin position="41"/>
        <end position="67"/>
    </location>
</feature>
<keyword evidence="4" id="KW-1185">Reference proteome</keyword>
<evidence type="ECO:0000256" key="1">
    <source>
        <dbReference type="SAM" id="MobiDB-lite"/>
    </source>
</evidence>
<dbReference type="Proteomes" id="UP000002051">
    <property type="component" value="Chromosome 5"/>
</dbReference>
<feature type="compositionally biased region" description="Polar residues" evidence="1">
    <location>
        <begin position="41"/>
        <end position="50"/>
    </location>
</feature>
<accession>G7K8T2</accession>
<evidence type="ECO:0000313" key="3">
    <source>
        <dbReference type="EnsemblPlants" id="AES97701"/>
    </source>
</evidence>
<dbReference type="EnsemblPlants" id="AES97701">
    <property type="protein sequence ID" value="AES97701"/>
    <property type="gene ID" value="MTR_5g058520"/>
</dbReference>
<dbReference type="AlphaFoldDB" id="G7K8T2"/>
<proteinExistence type="predicted"/>
<dbReference type="EMBL" id="CM001221">
    <property type="protein sequence ID" value="AES97701.2"/>
    <property type="molecule type" value="Genomic_DNA"/>
</dbReference>
<evidence type="ECO:0000313" key="4">
    <source>
        <dbReference type="Proteomes" id="UP000002051"/>
    </source>
</evidence>
<dbReference type="PaxDb" id="3880-AES97701"/>
<accession>A0A0C3XL15</accession>
<protein>
    <submittedName>
        <fullName evidence="2 3">Uncharacterized protein</fullName>
    </submittedName>
</protein>
<gene>
    <name evidence="2" type="ordered locus">MTR_5g058520</name>
</gene>
<reference evidence="3" key="3">
    <citation type="submission" date="2015-04" db="UniProtKB">
        <authorList>
            <consortium name="EnsemblPlants"/>
        </authorList>
    </citation>
    <scope>IDENTIFICATION</scope>
    <source>
        <strain evidence="3">cv. Jemalong A17</strain>
    </source>
</reference>
<name>G7K8T2_MEDTR</name>
<sequence>MTLTNFSSPSEGIPSMCILSKDQPPDIAALVPSSSMVMLNLSEMQPSSQVPVDENHDSVDNKSSSLR</sequence>
<reference evidence="2 4" key="1">
    <citation type="journal article" date="2011" name="Nature">
        <title>The Medicago genome provides insight into the evolution of rhizobial symbioses.</title>
        <authorList>
            <person name="Young N.D."/>
            <person name="Debelle F."/>
            <person name="Oldroyd G.E."/>
            <person name="Geurts R."/>
            <person name="Cannon S.B."/>
            <person name="Udvardi M.K."/>
            <person name="Benedito V.A."/>
            <person name="Mayer K.F."/>
            <person name="Gouzy J."/>
            <person name="Schoof H."/>
            <person name="Van de Peer Y."/>
            <person name="Proost S."/>
            <person name="Cook D.R."/>
            <person name="Meyers B.C."/>
            <person name="Spannagl M."/>
            <person name="Cheung F."/>
            <person name="De Mita S."/>
            <person name="Krishnakumar V."/>
            <person name="Gundlach H."/>
            <person name="Zhou S."/>
            <person name="Mudge J."/>
            <person name="Bharti A.K."/>
            <person name="Murray J.D."/>
            <person name="Naoumkina M.A."/>
            <person name="Rosen B."/>
            <person name="Silverstein K.A."/>
            <person name="Tang H."/>
            <person name="Rombauts S."/>
            <person name="Zhao P.X."/>
            <person name="Zhou P."/>
            <person name="Barbe V."/>
            <person name="Bardou P."/>
            <person name="Bechner M."/>
            <person name="Bellec A."/>
            <person name="Berger A."/>
            <person name="Berges H."/>
            <person name="Bidwell S."/>
            <person name="Bisseling T."/>
            <person name="Choisne N."/>
            <person name="Couloux A."/>
            <person name="Denny R."/>
            <person name="Deshpande S."/>
            <person name="Dai X."/>
            <person name="Doyle J.J."/>
            <person name="Dudez A.M."/>
            <person name="Farmer A.D."/>
            <person name="Fouteau S."/>
            <person name="Franken C."/>
            <person name="Gibelin C."/>
            <person name="Gish J."/>
            <person name="Goldstein S."/>
            <person name="Gonzalez A.J."/>
            <person name="Green P.J."/>
            <person name="Hallab A."/>
            <person name="Hartog M."/>
            <person name="Hua A."/>
            <person name="Humphray S.J."/>
            <person name="Jeong D.H."/>
            <person name="Jing Y."/>
            <person name="Jocker A."/>
            <person name="Kenton S.M."/>
            <person name="Kim D.J."/>
            <person name="Klee K."/>
            <person name="Lai H."/>
            <person name="Lang C."/>
            <person name="Lin S."/>
            <person name="Macmil S.L."/>
            <person name="Magdelenat G."/>
            <person name="Matthews L."/>
            <person name="McCorrison J."/>
            <person name="Monaghan E.L."/>
            <person name="Mun J.H."/>
            <person name="Najar F.Z."/>
            <person name="Nicholson C."/>
            <person name="Noirot C."/>
            <person name="O'Bleness M."/>
            <person name="Paule C.R."/>
            <person name="Poulain J."/>
            <person name="Prion F."/>
            <person name="Qin B."/>
            <person name="Qu C."/>
            <person name="Retzel E.F."/>
            <person name="Riddle C."/>
            <person name="Sallet E."/>
            <person name="Samain S."/>
            <person name="Samson N."/>
            <person name="Sanders I."/>
            <person name="Saurat O."/>
            <person name="Scarpelli C."/>
            <person name="Schiex T."/>
            <person name="Segurens B."/>
            <person name="Severin A.J."/>
            <person name="Sherrier D.J."/>
            <person name="Shi R."/>
            <person name="Sims S."/>
            <person name="Singer S.R."/>
            <person name="Sinharoy S."/>
            <person name="Sterck L."/>
            <person name="Viollet A."/>
            <person name="Wang B.B."/>
            <person name="Wang K."/>
            <person name="Wang M."/>
            <person name="Wang X."/>
            <person name="Warfsmann J."/>
            <person name="Weissenbach J."/>
            <person name="White D.D."/>
            <person name="White J.D."/>
            <person name="Wiley G.B."/>
            <person name="Wincker P."/>
            <person name="Xing Y."/>
            <person name="Yang L."/>
            <person name="Yao Z."/>
            <person name="Ying F."/>
            <person name="Zhai J."/>
            <person name="Zhou L."/>
            <person name="Zuber A."/>
            <person name="Denarie J."/>
            <person name="Dixon R.A."/>
            <person name="May G.D."/>
            <person name="Schwartz D.C."/>
            <person name="Rogers J."/>
            <person name="Quetier F."/>
            <person name="Town C.D."/>
            <person name="Roe B.A."/>
        </authorList>
    </citation>
    <scope>NUCLEOTIDE SEQUENCE [LARGE SCALE GENOMIC DNA]</scope>
    <source>
        <strain evidence="2">A17</strain>
        <strain evidence="3 4">cv. Jemalong A17</strain>
    </source>
</reference>
<reference evidence="2 4" key="2">
    <citation type="journal article" date="2014" name="BMC Genomics">
        <title>An improved genome release (version Mt4.0) for the model legume Medicago truncatula.</title>
        <authorList>
            <person name="Tang H."/>
            <person name="Krishnakumar V."/>
            <person name="Bidwell S."/>
            <person name="Rosen B."/>
            <person name="Chan A."/>
            <person name="Zhou S."/>
            <person name="Gentzbittel L."/>
            <person name="Childs K.L."/>
            <person name="Yandell M."/>
            <person name="Gundlach H."/>
            <person name="Mayer K.F."/>
            <person name="Schwartz D.C."/>
            <person name="Town C.D."/>
        </authorList>
    </citation>
    <scope>GENOME REANNOTATION</scope>
    <source>
        <strain evidence="3 4">cv. Jemalong A17</strain>
    </source>
</reference>
<evidence type="ECO:0000313" key="2">
    <source>
        <dbReference type="EMBL" id="AES97701.2"/>
    </source>
</evidence>
<organism evidence="2 4">
    <name type="scientific">Medicago truncatula</name>
    <name type="common">Barrel medic</name>
    <name type="synonym">Medicago tribuloides</name>
    <dbReference type="NCBI Taxonomy" id="3880"/>
    <lineage>
        <taxon>Eukaryota</taxon>
        <taxon>Viridiplantae</taxon>
        <taxon>Streptophyta</taxon>
        <taxon>Embryophyta</taxon>
        <taxon>Tracheophyta</taxon>
        <taxon>Spermatophyta</taxon>
        <taxon>Magnoliopsida</taxon>
        <taxon>eudicotyledons</taxon>
        <taxon>Gunneridae</taxon>
        <taxon>Pentapetalae</taxon>
        <taxon>rosids</taxon>
        <taxon>fabids</taxon>
        <taxon>Fabales</taxon>
        <taxon>Fabaceae</taxon>
        <taxon>Papilionoideae</taxon>
        <taxon>50 kb inversion clade</taxon>
        <taxon>NPAAA clade</taxon>
        <taxon>Hologalegina</taxon>
        <taxon>IRL clade</taxon>
        <taxon>Trifolieae</taxon>
        <taxon>Medicago</taxon>
    </lineage>
</organism>